<reference evidence="2" key="1">
    <citation type="submission" date="2016-10" db="EMBL/GenBank/DDBJ databases">
        <authorList>
            <person name="Varghese N."/>
            <person name="Submissions S."/>
        </authorList>
    </citation>
    <scope>NUCLEOTIDE SEQUENCE [LARGE SCALE GENOMIC DNA]</scope>
    <source>
        <strain evidence="2">DSM 11593</strain>
    </source>
</reference>
<accession>A0A1H6M9V7</accession>
<keyword evidence="2" id="KW-1185">Reference proteome</keyword>
<evidence type="ECO:0008006" key="3">
    <source>
        <dbReference type="Google" id="ProtNLM"/>
    </source>
</evidence>
<dbReference type="AlphaFoldDB" id="A0A1H6M9V7"/>
<gene>
    <name evidence="1" type="ORF">SAMN04488075_2055</name>
</gene>
<protein>
    <recommendedName>
        <fullName evidence="3">Acetaldehyde dehydrogenase</fullName>
    </recommendedName>
</protein>
<dbReference type="Pfam" id="PF05610">
    <property type="entry name" value="DUF779"/>
    <property type="match status" value="1"/>
</dbReference>
<name>A0A1H6M9V7_9RHOB</name>
<dbReference type="EMBL" id="FNXG01000003">
    <property type="protein sequence ID" value="SEH98193.1"/>
    <property type="molecule type" value="Genomic_DNA"/>
</dbReference>
<dbReference type="RefSeq" id="WP_245728756.1">
    <property type="nucleotide sequence ID" value="NZ_FNXG01000003.1"/>
</dbReference>
<evidence type="ECO:0000313" key="1">
    <source>
        <dbReference type="EMBL" id="SEH98193.1"/>
    </source>
</evidence>
<dbReference type="STRING" id="65735.SAMN04488075_2055"/>
<sequence>MEKPRMNRITATKAAQELLAEIEAQHGPVLFHLSGGCCDGSAPMVYPAGEFRIGSHDVQLGRIGDAPFWTGGAQAAAWADNDLIVDAVPGRGAAFSLDNVLDRHFVLRPPTCTR</sequence>
<organism evidence="1 2">
    <name type="scientific">Paracoccus alkenifer</name>
    <dbReference type="NCBI Taxonomy" id="65735"/>
    <lineage>
        <taxon>Bacteria</taxon>
        <taxon>Pseudomonadati</taxon>
        <taxon>Pseudomonadota</taxon>
        <taxon>Alphaproteobacteria</taxon>
        <taxon>Rhodobacterales</taxon>
        <taxon>Paracoccaceae</taxon>
        <taxon>Paracoccus</taxon>
    </lineage>
</organism>
<proteinExistence type="predicted"/>
<dbReference type="PIRSF" id="PIRSF009151">
    <property type="entry name" value="DUF779"/>
    <property type="match status" value="1"/>
</dbReference>
<evidence type="ECO:0000313" key="2">
    <source>
        <dbReference type="Proteomes" id="UP000199125"/>
    </source>
</evidence>
<dbReference type="InterPro" id="IPR008497">
    <property type="entry name" value="DUF779"/>
</dbReference>
<dbReference type="Proteomes" id="UP000199125">
    <property type="component" value="Unassembled WGS sequence"/>
</dbReference>